<evidence type="ECO:0000313" key="3">
    <source>
        <dbReference type="Proteomes" id="UP001610444"/>
    </source>
</evidence>
<keyword evidence="1" id="KW-1133">Transmembrane helix</keyword>
<evidence type="ECO:0000313" key="2">
    <source>
        <dbReference type="EMBL" id="KAL2843234.1"/>
    </source>
</evidence>
<organism evidence="2 3">
    <name type="scientific">Aspergillus pseudodeflectus</name>
    <dbReference type="NCBI Taxonomy" id="176178"/>
    <lineage>
        <taxon>Eukaryota</taxon>
        <taxon>Fungi</taxon>
        <taxon>Dikarya</taxon>
        <taxon>Ascomycota</taxon>
        <taxon>Pezizomycotina</taxon>
        <taxon>Eurotiomycetes</taxon>
        <taxon>Eurotiomycetidae</taxon>
        <taxon>Eurotiales</taxon>
        <taxon>Aspergillaceae</taxon>
        <taxon>Aspergillus</taxon>
        <taxon>Aspergillus subgen. Nidulantes</taxon>
    </lineage>
</organism>
<evidence type="ECO:0000256" key="1">
    <source>
        <dbReference type="SAM" id="Phobius"/>
    </source>
</evidence>
<accession>A0ABR4JT71</accession>
<proteinExistence type="predicted"/>
<protein>
    <submittedName>
        <fullName evidence="2">Uncharacterized protein</fullName>
    </submittedName>
</protein>
<sequence>MSLVLEAAAIKGAKPDVPPEVIVAYNWEVQIEHRKGKTSVATLQITRETKSDAARKLWKLTMKNLGQKEKALVKLGLLGVRISSNTITALTSSLSSTVDGVPSLVSSLQSLNDINLSTFVDMIHDLDVGHHSTQLTIFEKRPFFLKLGRAAVVLLAIAVQIGLSFVAL</sequence>
<dbReference type="GeneID" id="98161739"/>
<keyword evidence="3" id="KW-1185">Reference proteome</keyword>
<comment type="caution">
    <text evidence="2">The sequence shown here is derived from an EMBL/GenBank/DDBJ whole genome shotgun (WGS) entry which is preliminary data.</text>
</comment>
<feature type="transmembrane region" description="Helical" evidence="1">
    <location>
        <begin position="147"/>
        <end position="167"/>
    </location>
</feature>
<dbReference type="Proteomes" id="UP001610444">
    <property type="component" value="Unassembled WGS sequence"/>
</dbReference>
<keyword evidence="1" id="KW-0472">Membrane</keyword>
<reference evidence="2 3" key="1">
    <citation type="submission" date="2024-07" db="EMBL/GenBank/DDBJ databases">
        <title>Section-level genome sequencing and comparative genomics of Aspergillus sections Usti and Cavernicolus.</title>
        <authorList>
            <consortium name="Lawrence Berkeley National Laboratory"/>
            <person name="Nybo J.L."/>
            <person name="Vesth T.C."/>
            <person name="Theobald S."/>
            <person name="Frisvad J.C."/>
            <person name="Larsen T.O."/>
            <person name="Kjaerboelling I."/>
            <person name="Rothschild-Mancinelli K."/>
            <person name="Lyhne E.K."/>
            <person name="Kogle M.E."/>
            <person name="Barry K."/>
            <person name="Clum A."/>
            <person name="Na H."/>
            <person name="Ledsgaard L."/>
            <person name="Lin J."/>
            <person name="Lipzen A."/>
            <person name="Kuo A."/>
            <person name="Riley R."/>
            <person name="Mondo S."/>
            <person name="LaButti K."/>
            <person name="Haridas S."/>
            <person name="Pangalinan J."/>
            <person name="Salamov A.A."/>
            <person name="Simmons B.A."/>
            <person name="Magnuson J.K."/>
            <person name="Chen J."/>
            <person name="Drula E."/>
            <person name="Henrissat B."/>
            <person name="Wiebenga A."/>
            <person name="Lubbers R.J."/>
            <person name="Gomes A.C."/>
            <person name="Macurrencykelacurrency M.R."/>
            <person name="Stajich J."/>
            <person name="Grigoriev I.V."/>
            <person name="Mortensen U.H."/>
            <person name="De vries R.P."/>
            <person name="Baker S.E."/>
            <person name="Andersen M.R."/>
        </authorList>
    </citation>
    <scope>NUCLEOTIDE SEQUENCE [LARGE SCALE GENOMIC DNA]</scope>
    <source>
        <strain evidence="2 3">CBS 756.74</strain>
    </source>
</reference>
<gene>
    <name evidence="2" type="ORF">BJX68DRAFT_270243</name>
</gene>
<dbReference type="EMBL" id="JBFXLR010000047">
    <property type="protein sequence ID" value="KAL2843234.1"/>
    <property type="molecule type" value="Genomic_DNA"/>
</dbReference>
<dbReference type="RefSeq" id="XP_070895507.1">
    <property type="nucleotide sequence ID" value="XM_071046575.1"/>
</dbReference>
<name>A0ABR4JT71_9EURO</name>
<keyword evidence="1" id="KW-0812">Transmembrane</keyword>